<feature type="compositionally biased region" description="Polar residues" evidence="1">
    <location>
        <begin position="111"/>
        <end position="124"/>
    </location>
</feature>
<feature type="region of interest" description="Disordered" evidence="1">
    <location>
        <begin position="1"/>
        <end position="23"/>
    </location>
</feature>
<evidence type="ECO:0000313" key="2">
    <source>
        <dbReference type="EMBL" id="GLG88006.1"/>
    </source>
</evidence>
<organism evidence="2 3">
    <name type="scientific">Coprococcus comes</name>
    <dbReference type="NCBI Taxonomy" id="410072"/>
    <lineage>
        <taxon>Bacteria</taxon>
        <taxon>Bacillati</taxon>
        <taxon>Bacillota</taxon>
        <taxon>Clostridia</taxon>
        <taxon>Lachnospirales</taxon>
        <taxon>Lachnospiraceae</taxon>
        <taxon>Coprococcus</taxon>
    </lineage>
</organism>
<gene>
    <name evidence="2" type="ORF">comes_25530</name>
</gene>
<reference evidence="2" key="2">
    <citation type="submission" date="2022-11" db="EMBL/GenBank/DDBJ databases">
        <title>Draft genome sequence of Coprococcus comes strain 31264.</title>
        <authorList>
            <person name="Hisatomi A."/>
            <person name="Ohkuma M."/>
            <person name="Sakamoto M."/>
        </authorList>
    </citation>
    <scope>NUCLEOTIDE SEQUENCE</scope>
    <source>
        <strain evidence="2">JCM 31264</strain>
    </source>
</reference>
<dbReference type="Proteomes" id="UP001145109">
    <property type="component" value="Unassembled WGS sequence"/>
</dbReference>
<dbReference type="AlphaFoldDB" id="A0AA37QJY6"/>
<reference evidence="2" key="1">
    <citation type="submission" date="2022-09" db="EMBL/GenBank/DDBJ databases">
        <title>Draft genome sequence of Coprococcus comes strain 31264.</title>
        <authorList>
            <person name="Atsushi H."/>
            <person name="Moriya O."/>
            <person name="Mitsuo S."/>
        </authorList>
    </citation>
    <scope>NUCLEOTIDE SEQUENCE</scope>
    <source>
        <strain evidence="2">JCM 31264</strain>
    </source>
</reference>
<dbReference type="EMBL" id="BSCI01000017">
    <property type="protein sequence ID" value="GLG88006.1"/>
    <property type="molecule type" value="Genomic_DNA"/>
</dbReference>
<name>A0AA37QJY6_9FIRM</name>
<comment type="caution">
    <text evidence="2">The sequence shown here is derived from an EMBL/GenBank/DDBJ whole genome shotgun (WGS) entry which is preliminary data.</text>
</comment>
<accession>A0AA37QJY6</accession>
<sequence>MLTDDEELFQGTAQEAEDEKERTGISKYAGRKSLIEEPVKGRLFCMKKATEAKSVAFVISFFCALCVELKPTKRYSGCKLNPGYLTAPERFCLVLLRSRPDTVHRVPPRKTQISTPQTRGSFDK</sequence>
<proteinExistence type="predicted"/>
<protein>
    <submittedName>
        <fullName evidence="2">Uncharacterized protein</fullName>
    </submittedName>
</protein>
<evidence type="ECO:0000256" key="1">
    <source>
        <dbReference type="SAM" id="MobiDB-lite"/>
    </source>
</evidence>
<feature type="region of interest" description="Disordered" evidence="1">
    <location>
        <begin position="104"/>
        <end position="124"/>
    </location>
</feature>
<evidence type="ECO:0000313" key="3">
    <source>
        <dbReference type="Proteomes" id="UP001145109"/>
    </source>
</evidence>